<dbReference type="InterPro" id="IPR002893">
    <property type="entry name" value="Znf_MYND"/>
</dbReference>
<dbReference type="AlphaFoldDB" id="A0A3M7FKF7"/>
<protein>
    <recommendedName>
        <fullName evidence="6">MYND-type domain-containing protein</fullName>
    </recommendedName>
</protein>
<evidence type="ECO:0000256" key="2">
    <source>
        <dbReference type="ARBA" id="ARBA00022771"/>
    </source>
</evidence>
<feature type="domain" description="MYND-type" evidence="6">
    <location>
        <begin position="316"/>
        <end position="358"/>
    </location>
</feature>
<dbReference type="GO" id="GO:0008270">
    <property type="term" value="F:zinc ion binding"/>
    <property type="evidence" value="ECO:0007669"/>
    <property type="project" value="UniProtKB-KW"/>
</dbReference>
<feature type="compositionally biased region" description="Basic residues" evidence="5">
    <location>
        <begin position="238"/>
        <end position="250"/>
    </location>
</feature>
<dbReference type="EMBL" id="QWIR01000069">
    <property type="protein sequence ID" value="RMY89136.1"/>
    <property type="molecule type" value="Genomic_DNA"/>
</dbReference>
<feature type="region of interest" description="Disordered" evidence="5">
    <location>
        <begin position="1"/>
        <end position="102"/>
    </location>
</feature>
<feature type="compositionally biased region" description="Basic and acidic residues" evidence="5">
    <location>
        <begin position="373"/>
        <end position="391"/>
    </location>
</feature>
<dbReference type="PROSITE" id="PS01360">
    <property type="entry name" value="ZF_MYND_1"/>
    <property type="match status" value="1"/>
</dbReference>
<organism evidence="7 8">
    <name type="scientific">Hortaea werneckii</name>
    <name type="common">Black yeast</name>
    <name type="synonym">Cladosporium werneckii</name>
    <dbReference type="NCBI Taxonomy" id="91943"/>
    <lineage>
        <taxon>Eukaryota</taxon>
        <taxon>Fungi</taxon>
        <taxon>Dikarya</taxon>
        <taxon>Ascomycota</taxon>
        <taxon>Pezizomycotina</taxon>
        <taxon>Dothideomycetes</taxon>
        <taxon>Dothideomycetidae</taxon>
        <taxon>Mycosphaerellales</taxon>
        <taxon>Teratosphaeriaceae</taxon>
        <taxon>Hortaea</taxon>
    </lineage>
</organism>
<proteinExistence type="predicted"/>
<gene>
    <name evidence="7" type="ORF">D0861_04436</name>
</gene>
<evidence type="ECO:0000313" key="7">
    <source>
        <dbReference type="EMBL" id="RMY89136.1"/>
    </source>
</evidence>
<evidence type="ECO:0000256" key="5">
    <source>
        <dbReference type="SAM" id="MobiDB-lite"/>
    </source>
</evidence>
<keyword evidence="1" id="KW-0479">Metal-binding</keyword>
<evidence type="ECO:0000313" key="8">
    <source>
        <dbReference type="Proteomes" id="UP000268823"/>
    </source>
</evidence>
<name>A0A3M7FKF7_HORWE</name>
<feature type="compositionally biased region" description="Polar residues" evidence="5">
    <location>
        <begin position="1"/>
        <end position="15"/>
    </location>
</feature>
<feature type="region of interest" description="Disordered" evidence="5">
    <location>
        <begin position="283"/>
        <end position="311"/>
    </location>
</feature>
<evidence type="ECO:0000256" key="4">
    <source>
        <dbReference type="PROSITE-ProRule" id="PRU00134"/>
    </source>
</evidence>
<dbReference type="OrthoDB" id="3900982at2759"/>
<reference evidence="7 8" key="1">
    <citation type="journal article" date="2018" name="BMC Genomics">
        <title>Genomic evidence for intraspecific hybridization in a clonal and extremely halotolerant yeast.</title>
        <authorList>
            <person name="Gostincar C."/>
            <person name="Stajich J.E."/>
            <person name="Zupancic J."/>
            <person name="Zalar P."/>
            <person name="Gunde-Cimerman N."/>
        </authorList>
    </citation>
    <scope>NUCLEOTIDE SEQUENCE [LARGE SCALE GENOMIC DNA]</scope>
    <source>
        <strain evidence="7 8">EXF-2788</strain>
    </source>
</reference>
<evidence type="ECO:0000256" key="3">
    <source>
        <dbReference type="ARBA" id="ARBA00022833"/>
    </source>
</evidence>
<keyword evidence="3" id="KW-0862">Zinc</keyword>
<feature type="region of interest" description="Disordered" evidence="5">
    <location>
        <begin position="426"/>
        <end position="448"/>
    </location>
</feature>
<dbReference type="Gene3D" id="6.10.140.2220">
    <property type="match status" value="1"/>
</dbReference>
<feature type="region of interest" description="Disordered" evidence="5">
    <location>
        <begin position="193"/>
        <end position="263"/>
    </location>
</feature>
<dbReference type="Proteomes" id="UP000268823">
    <property type="component" value="Unassembled WGS sequence"/>
</dbReference>
<keyword evidence="2 4" id="KW-0863">Zinc-finger</keyword>
<evidence type="ECO:0000259" key="6">
    <source>
        <dbReference type="PROSITE" id="PS50865"/>
    </source>
</evidence>
<feature type="region of interest" description="Disordered" evidence="5">
    <location>
        <begin position="368"/>
        <end position="397"/>
    </location>
</feature>
<accession>A0A3M7FKF7</accession>
<comment type="caution">
    <text evidence="7">The sequence shown here is derived from an EMBL/GenBank/DDBJ whole genome shotgun (WGS) entry which is preliminary data.</text>
</comment>
<evidence type="ECO:0000256" key="1">
    <source>
        <dbReference type="ARBA" id="ARBA00022723"/>
    </source>
</evidence>
<dbReference type="SUPFAM" id="SSF144232">
    <property type="entry name" value="HIT/MYND zinc finger-like"/>
    <property type="match status" value="1"/>
</dbReference>
<sequence>MLTSPVDTSAVQAQSAFALPTTPASASSRRDRRFTDSDAGMAVPPLARAADSRQERQGTPIPRNGREWDATSDSEGADRRLGSTPDSSQERTSCENRSVAGYGPIPSIEERAAWVPNQSTLCRKNREVLGSRNGLYLLEQPSHQAFERQRQMIRQKEHELVREGYSLRAYIAEHDSSKSWIQRQIEFVMQEASSAPHSDESWRPTSTPGSHGRLDMQYTGVKVGRKRQSVDADANGVSKRKRLKKRHRRLTSPAPGMQSAANCSPIEQKASDELATVSRCTNASASLRTSRSEGSRPTQPQRHHEPEPAVEPDTFCSGCERENHLDSGSLEVCPDCHVTAYCSLRCKSDHAAEHETLCRARRAHRAYKARAKSVREEKRGADPDRGDRMDVDLPESSSSALHRAAASHGPVASDAVREGISRVGRQFIERQSGRSEKRGPESKARAHSWEEVQNLVKGLNQAVGGKPEKAYQDDSRFQTLYLQETISLLKAESERMSSQVSMDWAQRGLVEGGALTSKGEALAREKARERMIKGEAFKPIAADEGSMKRSSCDEETVEAYGSKPTQTKAPKCNAAAHEKAVKMENAGPLRHHRVRNHRFLDYLVGSEWLPADSLLGPPWDAKIEAYWSVTTRQKFRAVMEIPHPSCLHEPGPFGRYIKRAEIREGRWLFFDVREFERHDDANEMLAEEGSDLGPEWEQALQRHWRRVEIAWERMLQAAEMDSLGLNWMSSMPKRDSLVSAVRTANQGTKLDHQDQRQGG</sequence>
<feature type="compositionally biased region" description="Basic and acidic residues" evidence="5">
    <location>
        <begin position="427"/>
        <end position="448"/>
    </location>
</feature>
<dbReference type="PROSITE" id="PS50865">
    <property type="entry name" value="ZF_MYND_2"/>
    <property type="match status" value="1"/>
</dbReference>
<dbReference type="VEuPathDB" id="FungiDB:BTJ68_07920"/>